<evidence type="ECO:0000259" key="10">
    <source>
        <dbReference type="PROSITE" id="PS51188"/>
    </source>
</evidence>
<dbReference type="InterPro" id="IPR001623">
    <property type="entry name" value="DnaJ_domain"/>
</dbReference>
<dbReference type="PRINTS" id="PR00625">
    <property type="entry name" value="JDOMAIN"/>
</dbReference>
<name>A0A6J6ZTE8_9ZZZZ</name>
<gene>
    <name evidence="11" type="ORF">UFOPK3164_00601</name>
    <name evidence="12" type="ORF">UFOPK3427_00365</name>
    <name evidence="13" type="ORF">UFOPK4112_01330</name>
</gene>
<dbReference type="PANTHER" id="PTHR43096">
    <property type="entry name" value="DNAJ HOMOLOG 1, MITOCHONDRIAL-RELATED"/>
    <property type="match status" value="1"/>
</dbReference>
<dbReference type="GO" id="GO:0031072">
    <property type="term" value="F:heat shock protein binding"/>
    <property type="evidence" value="ECO:0007669"/>
    <property type="project" value="InterPro"/>
</dbReference>
<feature type="domain" description="CR-type" evidence="10">
    <location>
        <begin position="130"/>
        <end position="212"/>
    </location>
</feature>
<evidence type="ECO:0000259" key="9">
    <source>
        <dbReference type="PROSITE" id="PS50076"/>
    </source>
</evidence>
<organism evidence="11">
    <name type="scientific">freshwater metagenome</name>
    <dbReference type="NCBI Taxonomy" id="449393"/>
    <lineage>
        <taxon>unclassified sequences</taxon>
        <taxon>metagenomes</taxon>
        <taxon>ecological metagenomes</taxon>
    </lineage>
</organism>
<dbReference type="GO" id="GO:0005737">
    <property type="term" value="C:cytoplasm"/>
    <property type="evidence" value="ECO:0007669"/>
    <property type="project" value="TreeGrafter"/>
</dbReference>
<evidence type="ECO:0000256" key="4">
    <source>
        <dbReference type="ARBA" id="ARBA00022737"/>
    </source>
</evidence>
<dbReference type="Gene3D" id="2.60.260.20">
    <property type="entry name" value="Urease metallochaperone UreE, N-terminal domain"/>
    <property type="match status" value="2"/>
</dbReference>
<evidence type="ECO:0000313" key="12">
    <source>
        <dbReference type="EMBL" id="CAB4863870.1"/>
    </source>
</evidence>
<keyword evidence="7" id="KW-0346">Stress response</keyword>
<dbReference type="InterPro" id="IPR036410">
    <property type="entry name" value="HSP_DnaJ_Cys-rich_dom_sf"/>
</dbReference>
<dbReference type="CDD" id="cd10747">
    <property type="entry name" value="DnaJ_C"/>
    <property type="match status" value="1"/>
</dbReference>
<dbReference type="Pfam" id="PF00684">
    <property type="entry name" value="DnaJ_CXXCXGXG"/>
    <property type="match status" value="1"/>
</dbReference>
<dbReference type="NCBIfam" id="TIGR02349">
    <property type="entry name" value="DnaJ_bact"/>
    <property type="match status" value="1"/>
</dbReference>
<evidence type="ECO:0000256" key="7">
    <source>
        <dbReference type="ARBA" id="ARBA00023016"/>
    </source>
</evidence>
<dbReference type="GO" id="GO:0008270">
    <property type="term" value="F:zinc ion binding"/>
    <property type="evidence" value="ECO:0007669"/>
    <property type="project" value="UniProtKB-KW"/>
</dbReference>
<dbReference type="Gene3D" id="1.10.287.110">
    <property type="entry name" value="DnaJ domain"/>
    <property type="match status" value="1"/>
</dbReference>
<dbReference type="PROSITE" id="PS51188">
    <property type="entry name" value="ZF_CR"/>
    <property type="match status" value="1"/>
</dbReference>
<dbReference type="CDD" id="cd10719">
    <property type="entry name" value="DnaJ_zf"/>
    <property type="match status" value="1"/>
</dbReference>
<dbReference type="InterPro" id="IPR018253">
    <property type="entry name" value="DnaJ_domain_CS"/>
</dbReference>
<dbReference type="GO" id="GO:0006260">
    <property type="term" value="P:DNA replication"/>
    <property type="evidence" value="ECO:0007669"/>
    <property type="project" value="UniProtKB-KW"/>
</dbReference>
<dbReference type="GO" id="GO:0005524">
    <property type="term" value="F:ATP binding"/>
    <property type="evidence" value="ECO:0007669"/>
    <property type="project" value="InterPro"/>
</dbReference>
<dbReference type="GO" id="GO:0051082">
    <property type="term" value="F:unfolded protein binding"/>
    <property type="evidence" value="ECO:0007669"/>
    <property type="project" value="InterPro"/>
</dbReference>
<dbReference type="SMART" id="SM00271">
    <property type="entry name" value="DnaJ"/>
    <property type="match status" value="1"/>
</dbReference>
<dbReference type="Pfam" id="PF01556">
    <property type="entry name" value="DnaJ_C"/>
    <property type="match status" value="1"/>
</dbReference>
<keyword evidence="5" id="KW-0863">Zinc-finger</keyword>
<keyword evidence="1" id="KW-0963">Cytoplasm</keyword>
<evidence type="ECO:0000313" key="11">
    <source>
        <dbReference type="EMBL" id="CAB4823720.1"/>
    </source>
</evidence>
<evidence type="ECO:0000313" key="13">
    <source>
        <dbReference type="EMBL" id="CAB5027443.1"/>
    </source>
</evidence>
<sequence>MANATSDLYEILEVERSASPDEIKKSYRRLARELHPDTNPDPEAEARFKEISAAYEVLSDPERRARYDAYGDPRNGPMGGSVFDTNGGIGDLFDVFFSQMGAQQGRRRGPTPGQDVETSIVIDLAEAAFGVTKDITLKLPVPCDTCEASGAAPGTHATPCPACEGTGEVRRVRQSLLGQMVTASPCSRCRGMGQSISSPCDACRGDGRVTEERTFSVEIPAGVEDGNTLRLTDRGAAGPRGGPAGSLFVHIGVAADARFERNGDDLHTMVHIGIAQAALGTSLDVDTLDGQEAVAIKPGTQSGAVLRLKGLGVPQLHGRNRGSLYIHIQIETPTDLSDREVELLGELAALRDEHIEPPEEHSSILGKIRSAFS</sequence>
<evidence type="ECO:0000256" key="2">
    <source>
        <dbReference type="ARBA" id="ARBA00022705"/>
    </source>
</evidence>
<feature type="domain" description="J" evidence="9">
    <location>
        <begin position="7"/>
        <end position="71"/>
    </location>
</feature>
<dbReference type="PROSITE" id="PS00636">
    <property type="entry name" value="DNAJ_1"/>
    <property type="match status" value="1"/>
</dbReference>
<keyword evidence="8" id="KW-0143">Chaperone</keyword>
<accession>A0A6J6ZTE8</accession>
<dbReference type="InterPro" id="IPR001305">
    <property type="entry name" value="HSP_DnaJ_Cys-rich_dom"/>
</dbReference>
<keyword evidence="6" id="KW-0862">Zinc</keyword>
<keyword evidence="3" id="KW-0479">Metal-binding</keyword>
<dbReference type="InterPro" id="IPR002939">
    <property type="entry name" value="DnaJ_C"/>
</dbReference>
<dbReference type="PROSITE" id="PS50076">
    <property type="entry name" value="DNAJ_2"/>
    <property type="match status" value="1"/>
</dbReference>
<dbReference type="PANTHER" id="PTHR43096:SF48">
    <property type="entry name" value="CHAPERONE PROTEIN DNAJ"/>
    <property type="match status" value="1"/>
</dbReference>
<keyword evidence="4" id="KW-0677">Repeat</keyword>
<dbReference type="AlphaFoldDB" id="A0A6J6ZTE8"/>
<dbReference type="GO" id="GO:0042026">
    <property type="term" value="P:protein refolding"/>
    <property type="evidence" value="ECO:0007669"/>
    <property type="project" value="TreeGrafter"/>
</dbReference>
<dbReference type="Pfam" id="PF00226">
    <property type="entry name" value="DnaJ"/>
    <property type="match status" value="1"/>
</dbReference>
<evidence type="ECO:0000256" key="8">
    <source>
        <dbReference type="ARBA" id="ARBA00023186"/>
    </source>
</evidence>
<evidence type="ECO:0000256" key="3">
    <source>
        <dbReference type="ARBA" id="ARBA00022723"/>
    </source>
</evidence>
<dbReference type="SUPFAM" id="SSF57938">
    <property type="entry name" value="DnaJ/Hsp40 cysteine-rich domain"/>
    <property type="match status" value="1"/>
</dbReference>
<dbReference type="InterPro" id="IPR012724">
    <property type="entry name" value="DnaJ"/>
</dbReference>
<evidence type="ECO:0000256" key="5">
    <source>
        <dbReference type="ARBA" id="ARBA00022771"/>
    </source>
</evidence>
<reference evidence="11" key="1">
    <citation type="submission" date="2020-05" db="EMBL/GenBank/DDBJ databases">
        <authorList>
            <person name="Chiriac C."/>
            <person name="Salcher M."/>
            <person name="Ghai R."/>
            <person name="Kavagutti S V."/>
        </authorList>
    </citation>
    <scope>NUCLEOTIDE SEQUENCE</scope>
</reference>
<dbReference type="SUPFAM" id="SSF49493">
    <property type="entry name" value="HSP40/DnaJ peptide-binding domain"/>
    <property type="match status" value="2"/>
</dbReference>
<dbReference type="InterPro" id="IPR036869">
    <property type="entry name" value="J_dom_sf"/>
</dbReference>
<evidence type="ECO:0000256" key="1">
    <source>
        <dbReference type="ARBA" id="ARBA00022490"/>
    </source>
</evidence>
<dbReference type="FunFam" id="2.60.260.20:FF:000005">
    <property type="entry name" value="Chaperone protein dnaJ 1, mitochondrial"/>
    <property type="match status" value="1"/>
</dbReference>
<dbReference type="HAMAP" id="MF_01152">
    <property type="entry name" value="DnaJ"/>
    <property type="match status" value="1"/>
</dbReference>
<dbReference type="CDD" id="cd06257">
    <property type="entry name" value="DnaJ"/>
    <property type="match status" value="1"/>
</dbReference>
<evidence type="ECO:0000256" key="6">
    <source>
        <dbReference type="ARBA" id="ARBA00022833"/>
    </source>
</evidence>
<dbReference type="EMBL" id="CAFBLT010000001">
    <property type="protein sequence ID" value="CAB4863870.1"/>
    <property type="molecule type" value="Genomic_DNA"/>
</dbReference>
<dbReference type="FunFam" id="2.10.230.10:FF:000002">
    <property type="entry name" value="Molecular chaperone DnaJ"/>
    <property type="match status" value="1"/>
</dbReference>
<dbReference type="EMBL" id="CAFBPM010000013">
    <property type="protein sequence ID" value="CAB5027443.1"/>
    <property type="molecule type" value="Genomic_DNA"/>
</dbReference>
<keyword evidence="2" id="KW-0235">DNA replication</keyword>
<dbReference type="SUPFAM" id="SSF46565">
    <property type="entry name" value="Chaperone J-domain"/>
    <property type="match status" value="1"/>
</dbReference>
<proteinExistence type="inferred from homology"/>
<protein>
    <submittedName>
        <fullName evidence="11">Unannotated protein</fullName>
    </submittedName>
</protein>
<dbReference type="InterPro" id="IPR008971">
    <property type="entry name" value="HSP40/DnaJ_pept-bd"/>
</dbReference>
<dbReference type="EMBL" id="CAFABE010000019">
    <property type="protein sequence ID" value="CAB4823720.1"/>
    <property type="molecule type" value="Genomic_DNA"/>
</dbReference>
<dbReference type="Gene3D" id="2.10.230.10">
    <property type="entry name" value="Heat shock protein DnaJ, cysteine-rich domain"/>
    <property type="match status" value="1"/>
</dbReference>
<dbReference type="NCBIfam" id="NF008035">
    <property type="entry name" value="PRK10767.1"/>
    <property type="match status" value="1"/>
</dbReference>
<dbReference type="GO" id="GO:0009408">
    <property type="term" value="P:response to heat"/>
    <property type="evidence" value="ECO:0007669"/>
    <property type="project" value="InterPro"/>
</dbReference>